<sequence>YCLTEPKFHLNFRNANPVILLTLLIAVILNVFRHITHPWCNAALGLLNMLLKTILGTPAHSHASSSQLPSEAEHEYIPHDICTIHKKFDLEPATQTLAACVRCSCTYVPVAKGKITTYP</sequence>
<reference evidence="2 3" key="1">
    <citation type="submission" date="2014-04" db="EMBL/GenBank/DDBJ databases">
        <title>Evolutionary Origins and Diversification of the Mycorrhizal Mutualists.</title>
        <authorList>
            <consortium name="DOE Joint Genome Institute"/>
            <consortium name="Mycorrhizal Genomics Consortium"/>
            <person name="Kohler A."/>
            <person name="Kuo A."/>
            <person name="Nagy L.G."/>
            <person name="Floudas D."/>
            <person name="Copeland A."/>
            <person name="Barry K.W."/>
            <person name="Cichocki N."/>
            <person name="Veneault-Fourrey C."/>
            <person name="LaButti K."/>
            <person name="Lindquist E.A."/>
            <person name="Lipzen A."/>
            <person name="Lundell T."/>
            <person name="Morin E."/>
            <person name="Murat C."/>
            <person name="Riley R."/>
            <person name="Ohm R."/>
            <person name="Sun H."/>
            <person name="Tunlid A."/>
            <person name="Henrissat B."/>
            <person name="Grigoriev I.V."/>
            <person name="Hibbett D.S."/>
            <person name="Martin F."/>
        </authorList>
    </citation>
    <scope>NUCLEOTIDE SEQUENCE [LARGE SCALE GENOMIC DNA]</scope>
    <source>
        <strain evidence="2 3">MD-312</strain>
    </source>
</reference>
<feature type="transmembrane region" description="Helical" evidence="1">
    <location>
        <begin position="15"/>
        <end position="32"/>
    </location>
</feature>
<evidence type="ECO:0000256" key="1">
    <source>
        <dbReference type="SAM" id="Phobius"/>
    </source>
</evidence>
<feature type="non-terminal residue" evidence="2">
    <location>
        <position position="119"/>
    </location>
</feature>
<evidence type="ECO:0000313" key="2">
    <source>
        <dbReference type="EMBL" id="KIJ59536.1"/>
    </source>
</evidence>
<keyword evidence="1" id="KW-0812">Transmembrane</keyword>
<keyword evidence="1" id="KW-0472">Membrane</keyword>
<keyword evidence="1" id="KW-1133">Transmembrane helix</keyword>
<dbReference type="Proteomes" id="UP000053820">
    <property type="component" value="Unassembled WGS sequence"/>
</dbReference>
<evidence type="ECO:0000313" key="3">
    <source>
        <dbReference type="Proteomes" id="UP000053820"/>
    </source>
</evidence>
<dbReference type="EMBL" id="KN839885">
    <property type="protein sequence ID" value="KIJ59536.1"/>
    <property type="molecule type" value="Genomic_DNA"/>
</dbReference>
<dbReference type="HOGENOM" id="CLU_138061_1_0_1"/>
<gene>
    <name evidence="2" type="ORF">HYDPIDRAFT_68756</name>
</gene>
<keyword evidence="3" id="KW-1185">Reference proteome</keyword>
<dbReference type="OrthoDB" id="2657344at2759"/>
<accession>A0A0C9W8U0</accession>
<protein>
    <submittedName>
        <fullName evidence="2">Uncharacterized protein</fullName>
    </submittedName>
</protein>
<organism evidence="2 3">
    <name type="scientific">Hydnomerulius pinastri MD-312</name>
    <dbReference type="NCBI Taxonomy" id="994086"/>
    <lineage>
        <taxon>Eukaryota</taxon>
        <taxon>Fungi</taxon>
        <taxon>Dikarya</taxon>
        <taxon>Basidiomycota</taxon>
        <taxon>Agaricomycotina</taxon>
        <taxon>Agaricomycetes</taxon>
        <taxon>Agaricomycetidae</taxon>
        <taxon>Boletales</taxon>
        <taxon>Boletales incertae sedis</taxon>
        <taxon>Leucogyrophana</taxon>
    </lineage>
</organism>
<name>A0A0C9W8U0_9AGAM</name>
<proteinExistence type="predicted"/>
<feature type="non-terminal residue" evidence="2">
    <location>
        <position position="1"/>
    </location>
</feature>
<dbReference type="AlphaFoldDB" id="A0A0C9W8U0"/>